<dbReference type="InterPro" id="IPR013486">
    <property type="entry name" value="SpoIID/LytB"/>
</dbReference>
<dbReference type="InterPro" id="IPR051922">
    <property type="entry name" value="Bact_Sporulation_Assoc"/>
</dbReference>
<dbReference type="Proteomes" id="UP000241048">
    <property type="component" value="Unassembled WGS sequence"/>
</dbReference>
<gene>
    <name evidence="3" type="ORF">C7U56_03240</name>
</gene>
<dbReference type="Pfam" id="PF08486">
    <property type="entry name" value="SpoIID"/>
    <property type="match status" value="1"/>
</dbReference>
<dbReference type="NCBIfam" id="TIGR02669">
    <property type="entry name" value="SpoIID_LytB"/>
    <property type="match status" value="1"/>
</dbReference>
<accession>A0A2T3FVM4</accession>
<evidence type="ECO:0000313" key="3">
    <source>
        <dbReference type="EMBL" id="PST39320.1"/>
    </source>
</evidence>
<dbReference type="GO" id="GO:0030435">
    <property type="term" value="P:sporulation resulting in formation of a cellular spore"/>
    <property type="evidence" value="ECO:0007669"/>
    <property type="project" value="InterPro"/>
</dbReference>
<evidence type="ECO:0000313" key="4">
    <source>
        <dbReference type="Proteomes" id="UP000241048"/>
    </source>
</evidence>
<evidence type="ECO:0000259" key="2">
    <source>
        <dbReference type="Pfam" id="PF08486"/>
    </source>
</evidence>
<organism evidence="3 4">
    <name type="scientific">Clostridium fessum</name>
    <dbReference type="NCBI Taxonomy" id="2126740"/>
    <lineage>
        <taxon>Bacteria</taxon>
        <taxon>Bacillati</taxon>
        <taxon>Bacillota</taxon>
        <taxon>Clostridia</taxon>
        <taxon>Eubacteriales</taxon>
        <taxon>Clostridiaceae</taxon>
        <taxon>Clostridium</taxon>
    </lineage>
</organism>
<dbReference type="AlphaFoldDB" id="A0A2T3FVM4"/>
<proteinExistence type="predicted"/>
<feature type="domain" description="Sporulation stage II protein D amidase enhancer LytB N-terminal" evidence="2">
    <location>
        <begin position="444"/>
        <end position="534"/>
    </location>
</feature>
<protein>
    <submittedName>
        <fullName evidence="3">Stage II sporulation protein SpoIID</fullName>
    </submittedName>
</protein>
<keyword evidence="1" id="KW-0472">Membrane</keyword>
<comment type="caution">
    <text evidence="3">The sequence shown here is derived from an EMBL/GenBank/DDBJ whole genome shotgun (WGS) entry which is preliminary data.</text>
</comment>
<dbReference type="PANTHER" id="PTHR30032:SF4">
    <property type="entry name" value="AMIDASE ENHANCER"/>
    <property type="match status" value="1"/>
</dbReference>
<dbReference type="GO" id="GO:0030288">
    <property type="term" value="C:outer membrane-bounded periplasmic space"/>
    <property type="evidence" value="ECO:0007669"/>
    <property type="project" value="TreeGrafter"/>
</dbReference>
<sequence>MKPKKLVYWAVAIPAFLALLLFAIVFLDHSDNDISRAMASKAMALSFADRDDIVASQGEHGSHFGTPDQDEWYAKYIDYMIEEGYLEPGDEKISKSYAMGALTYGEAAYAADRVSKGLSSALNVSKNKYKKAMPKEEWWLFYESFLKKADSENAVKKQKLVLYGTPKNVKEAAAWTAYTDQGTMNFEGVSLDACIDRKIEVYERDGSIITLCGVQSEKVTYKNVWIVPGESGGMDVYIGTIVRTFPEEEKLKDRTDGVLADVELDKGKIRKLSLKEDMIEGKVLSVKDDTIEIDGYGTLKLDDDFKVYKTYGVVKEQKKRDVLVGYDLGKFVVAGKKVCAALLNHDFSATNIRVLIMNDDYSSLFHTKVVLQSDSTMHVTWGESEETLSPGTKLSVSPGDDRLKEGRMTITLEDPQKEIRILSTKRAQGTPSYFGSFELSEESDGLLLINELDVEDYLTRVVPSEMPSNYELEALKAQAVCARTYAYRQIKANAYSRYGAHVDDSTNYQVYNNTESSERTNLAVKETDGKIVYYNDTPAETYYFSTSCGYSTDGTIWGASKDEVPYLKGIGLTEKKKIPDLTDNDTFLKFIQGQGEQNYDSSFPMYRWKTTITNKKLQQKVDTIGEIQGIFVTSRGKGGIAQTVQIVGSEGTKTLKGQSQIRSVLGSESLVYKKNDGTELTGWSTLPSAFFSVDETARDEEKDIRTFTIWGGGYGHGVGMSQNGAQEMAREGKNYEEILMFFYDGVEIRDCEED</sequence>
<keyword evidence="1" id="KW-0812">Transmembrane</keyword>
<keyword evidence="1" id="KW-1133">Transmembrane helix</keyword>
<evidence type="ECO:0000256" key="1">
    <source>
        <dbReference type="SAM" id="Phobius"/>
    </source>
</evidence>
<keyword evidence="4" id="KW-1185">Reference proteome</keyword>
<reference evidence="3 4" key="1">
    <citation type="submission" date="2018-03" db="EMBL/GenBank/DDBJ databases">
        <title>Lachnoclostridium SNUG30386 gen.nov., sp.nov., isolated from human faeces.</title>
        <authorList>
            <person name="Seo B."/>
            <person name="Jeon K."/>
            <person name="Ko G."/>
        </authorList>
    </citation>
    <scope>NUCLEOTIDE SEQUENCE [LARGE SCALE GENOMIC DNA]</scope>
    <source>
        <strain evidence="3 4">SNUG30386</strain>
    </source>
</reference>
<name>A0A2T3FVM4_9CLOT</name>
<dbReference type="PANTHER" id="PTHR30032">
    <property type="entry name" value="N-ACETYLMURAMOYL-L-ALANINE AMIDASE-RELATED"/>
    <property type="match status" value="1"/>
</dbReference>
<dbReference type="EMBL" id="PYLO01000001">
    <property type="protein sequence ID" value="PST39320.1"/>
    <property type="molecule type" value="Genomic_DNA"/>
</dbReference>
<dbReference type="InterPro" id="IPR013693">
    <property type="entry name" value="SpoIID/LytB_N"/>
</dbReference>
<feature type="transmembrane region" description="Helical" evidence="1">
    <location>
        <begin position="7"/>
        <end position="27"/>
    </location>
</feature>